<feature type="domain" description="Heterokaryon incompatibility" evidence="1">
    <location>
        <begin position="14"/>
        <end position="84"/>
    </location>
</feature>
<comment type="caution">
    <text evidence="2">The sequence shown here is derived from an EMBL/GenBank/DDBJ whole genome shotgun (WGS) entry which is preliminary data.</text>
</comment>
<reference evidence="2" key="1">
    <citation type="submission" date="2021-06" db="EMBL/GenBank/DDBJ databases">
        <title>Comparative genomics, transcriptomics and evolutionary studies reveal genomic signatures of adaptation to plant cell wall in hemibiotrophic fungi.</title>
        <authorList>
            <consortium name="DOE Joint Genome Institute"/>
            <person name="Baroncelli R."/>
            <person name="Diaz J.F."/>
            <person name="Benocci T."/>
            <person name="Peng M."/>
            <person name="Battaglia E."/>
            <person name="Haridas S."/>
            <person name="Andreopoulos W."/>
            <person name="Labutti K."/>
            <person name="Pangilinan J."/>
            <person name="Floch G.L."/>
            <person name="Makela M.R."/>
            <person name="Henrissat B."/>
            <person name="Grigoriev I.V."/>
            <person name="Crouch J.A."/>
            <person name="De Vries R.P."/>
            <person name="Sukno S.A."/>
            <person name="Thon M.R."/>
        </authorList>
    </citation>
    <scope>NUCLEOTIDE SEQUENCE</scope>
    <source>
        <strain evidence="2">CBS 193.32</strain>
    </source>
</reference>
<organism evidence="2 3">
    <name type="scientific">Colletotrichum godetiae</name>
    <dbReference type="NCBI Taxonomy" id="1209918"/>
    <lineage>
        <taxon>Eukaryota</taxon>
        <taxon>Fungi</taxon>
        <taxon>Dikarya</taxon>
        <taxon>Ascomycota</taxon>
        <taxon>Pezizomycotina</taxon>
        <taxon>Sordariomycetes</taxon>
        <taxon>Hypocreomycetidae</taxon>
        <taxon>Glomerellales</taxon>
        <taxon>Glomerellaceae</taxon>
        <taxon>Colletotrichum</taxon>
        <taxon>Colletotrichum acutatum species complex</taxon>
    </lineage>
</organism>
<dbReference type="Proteomes" id="UP001224890">
    <property type="component" value="Unassembled WGS sequence"/>
</dbReference>
<accession>A0AAJ0AVK4</accession>
<proteinExistence type="predicted"/>
<dbReference type="PANTHER" id="PTHR33112:SF9">
    <property type="entry name" value="HETEROKARYON INCOMPATIBILITY DOMAIN-CONTAINING PROTEIN"/>
    <property type="match status" value="1"/>
</dbReference>
<feature type="non-terminal residue" evidence="2">
    <location>
        <position position="1"/>
    </location>
</feature>
<dbReference type="InterPro" id="IPR010730">
    <property type="entry name" value="HET"/>
</dbReference>
<dbReference type="Pfam" id="PF06985">
    <property type="entry name" value="HET"/>
    <property type="match status" value="1"/>
</dbReference>
<keyword evidence="3" id="KW-1185">Reference proteome</keyword>
<dbReference type="PANTHER" id="PTHR33112">
    <property type="entry name" value="DOMAIN PROTEIN, PUTATIVE-RELATED"/>
    <property type="match status" value="1"/>
</dbReference>
<dbReference type="EMBL" id="JAHMHR010000010">
    <property type="protein sequence ID" value="KAK1688909.1"/>
    <property type="molecule type" value="Genomic_DNA"/>
</dbReference>
<evidence type="ECO:0000313" key="2">
    <source>
        <dbReference type="EMBL" id="KAK1688909.1"/>
    </source>
</evidence>
<gene>
    <name evidence="2" type="ORF">BDP55DRAFT_546936</name>
</gene>
<sequence>GDSAQITKTTIETIEYHQRNIPWNQPNSTFQDAITVCRRLNIPYLWMDSLCIIHNSAADWKDQASQMGYLTIVATKSSDASGGCFVNTGDEYMSKLLPECKDTYVPYQEMRLSPRVLHSCAQEVIWVCRNKDPKYLWYRTVREHSRLRLSKQEDKMAALAGLAEQIQNLQLSNQYLVGLLEKTLLHDLLWHLNNCYKAPK</sequence>
<evidence type="ECO:0000259" key="1">
    <source>
        <dbReference type="Pfam" id="PF06985"/>
    </source>
</evidence>
<dbReference type="AlphaFoldDB" id="A0AAJ0AVK4"/>
<dbReference type="RefSeq" id="XP_060432604.1">
    <property type="nucleotide sequence ID" value="XM_060568700.1"/>
</dbReference>
<name>A0AAJ0AVK4_9PEZI</name>
<protein>
    <recommendedName>
        <fullName evidence="1">Heterokaryon incompatibility domain-containing protein</fullName>
    </recommendedName>
</protein>
<evidence type="ECO:0000313" key="3">
    <source>
        <dbReference type="Proteomes" id="UP001224890"/>
    </source>
</evidence>
<dbReference type="GeneID" id="85453226"/>